<name>A0ABX0J3F1_9BACL</name>
<evidence type="ECO:0000313" key="2">
    <source>
        <dbReference type="Proteomes" id="UP001165962"/>
    </source>
</evidence>
<dbReference type="SUPFAM" id="SSF56059">
    <property type="entry name" value="Glutathione synthetase ATP-binding domain-like"/>
    <property type="match status" value="1"/>
</dbReference>
<keyword evidence="2" id="KW-1185">Reference proteome</keyword>
<reference evidence="1" key="1">
    <citation type="submission" date="2020-03" db="EMBL/GenBank/DDBJ databases">
        <title>Draft sequencing of Paenibacilllus sp. S3N08.</title>
        <authorList>
            <person name="Kim D.-U."/>
        </authorList>
    </citation>
    <scope>NUCLEOTIDE SEQUENCE</scope>
    <source>
        <strain evidence="1">S3N08</strain>
    </source>
</reference>
<proteinExistence type="predicted"/>
<dbReference type="EMBL" id="JAAOIW010000001">
    <property type="protein sequence ID" value="NHN28646.1"/>
    <property type="molecule type" value="Genomic_DNA"/>
</dbReference>
<comment type="caution">
    <text evidence="1">The sequence shown here is derived from an EMBL/GenBank/DDBJ whole genome shotgun (WGS) entry which is preliminary data.</text>
</comment>
<evidence type="ECO:0000313" key="1">
    <source>
        <dbReference type="EMBL" id="NHN28646.1"/>
    </source>
</evidence>
<sequence length="429" mass="48338">MSIDKIAHAVIEQAGEQTVMKTAHQPTLHILLTGGRAPITLELARMLAKAGHRIDLAESVPHHLCRQSRSVAQSHQVPAPNKDPEPYIAALVDIIQKRHIHMLIPTCEEILWIARGLPQLDRLCKVVAAPLEQLKKLHSKWDFIKQAEAYGLAIPYTQAIHNEEDWRAIVGEEHALLLDGYVLKPAFSRFAENVQLFGPTVALNERLKGLNPLHSPQATPERPWIIQQYISGRPLCTYSVAFQGVVVAHTAYEVRYTANRGACVYFQPLDHPELMAWVRTFVEKEHFSGQIAFDFIESAQDRTLYPLECNPRATSGIHLFSEGDGLEQALLAPEVLVAAGDCIQPHSGKASMLSLAMLGFGLKEATSWRGFSRFWQHFVKARDVIWKYNDPLPFFEQIPQLLDTWRVSKAQRISLTAAMTYDIEWNGEP</sequence>
<accession>A0ABX0J3F1</accession>
<dbReference type="Gene3D" id="3.30.470.20">
    <property type="entry name" value="ATP-grasp fold, B domain"/>
    <property type="match status" value="1"/>
</dbReference>
<organism evidence="1 2">
    <name type="scientific">Paenibacillus agricola</name>
    <dbReference type="NCBI Taxonomy" id="2716264"/>
    <lineage>
        <taxon>Bacteria</taxon>
        <taxon>Bacillati</taxon>
        <taxon>Bacillota</taxon>
        <taxon>Bacilli</taxon>
        <taxon>Bacillales</taxon>
        <taxon>Paenibacillaceae</taxon>
        <taxon>Paenibacillus</taxon>
    </lineage>
</organism>
<gene>
    <name evidence="1" type="ORF">G9U52_02240</name>
</gene>
<dbReference type="Proteomes" id="UP001165962">
    <property type="component" value="Unassembled WGS sequence"/>
</dbReference>
<dbReference type="RefSeq" id="WP_166145507.1">
    <property type="nucleotide sequence ID" value="NZ_JAAOIW010000001.1"/>
</dbReference>
<dbReference type="Gene3D" id="3.40.50.20">
    <property type="match status" value="1"/>
</dbReference>
<protein>
    <submittedName>
        <fullName evidence="1">ATP-grasp domain-containing protein</fullName>
    </submittedName>
</protein>